<dbReference type="EMBL" id="AP008231">
    <property type="protein sequence ID" value="BAD78537.1"/>
    <property type="molecule type" value="Genomic_DNA"/>
</dbReference>
<name>A0A0H3K5V4_SYNP6</name>
<dbReference type="SUPFAM" id="SSF88723">
    <property type="entry name" value="PIN domain-like"/>
    <property type="match status" value="1"/>
</dbReference>
<dbReference type="AlphaFoldDB" id="A0A0H3K5V4"/>
<dbReference type="Gene3D" id="3.40.50.1010">
    <property type="entry name" value="5'-nuclease"/>
    <property type="match status" value="1"/>
</dbReference>
<keyword evidence="1" id="KW-0460">Magnesium</keyword>
<evidence type="ECO:0000256" key="1">
    <source>
        <dbReference type="ARBA" id="ARBA00022842"/>
    </source>
</evidence>
<proteinExistence type="predicted"/>
<dbReference type="PANTHER" id="PTHR35901:SF1">
    <property type="entry name" value="EXONUCLEASE VAPC9"/>
    <property type="match status" value="1"/>
</dbReference>
<dbReference type="RefSeq" id="WP_011242660.1">
    <property type="nucleotide sequence ID" value="NC_006576.1"/>
</dbReference>
<dbReference type="InterPro" id="IPR029060">
    <property type="entry name" value="PIN-like_dom_sf"/>
</dbReference>
<dbReference type="eggNOG" id="COG4113">
    <property type="taxonomic scope" value="Bacteria"/>
</dbReference>
<protein>
    <recommendedName>
        <fullName evidence="2">PIN domain-containing protein</fullName>
    </recommendedName>
</protein>
<gene>
    <name evidence="3" type="ordered locus">syc0347_d</name>
</gene>
<evidence type="ECO:0000259" key="2">
    <source>
        <dbReference type="Pfam" id="PF01850"/>
    </source>
</evidence>
<evidence type="ECO:0000313" key="3">
    <source>
        <dbReference type="EMBL" id="BAD78537.1"/>
    </source>
</evidence>
<evidence type="ECO:0000313" key="4">
    <source>
        <dbReference type="Proteomes" id="UP000001175"/>
    </source>
</evidence>
<accession>A0A0H3K5V4</accession>
<reference evidence="3 4" key="1">
    <citation type="journal article" date="2007" name="Photosyn. Res.">
        <title>Complete nucleotide sequence of the freshwater unicellular cyanobacterium Synechococcus elongatus PCC 6301 chromosome: gene content and organization.</title>
        <authorList>
            <person name="Sugita C."/>
            <person name="Ogata K."/>
            <person name="Shikata M."/>
            <person name="Jikuya H."/>
            <person name="Takano J."/>
            <person name="Furumichi M."/>
            <person name="Kanehisa M."/>
            <person name="Omata T."/>
            <person name="Sugiura M."/>
            <person name="Sugita M."/>
        </authorList>
    </citation>
    <scope>NUCLEOTIDE SEQUENCE [LARGE SCALE GENOMIC DNA]</scope>
    <source>
        <strain evidence="4">ATCC 27144 / PCC 6301 / SAUG 1402/1</strain>
    </source>
</reference>
<dbReference type="Pfam" id="PF01850">
    <property type="entry name" value="PIN"/>
    <property type="match status" value="1"/>
</dbReference>
<organism evidence="3 4">
    <name type="scientific">Synechococcus sp. (strain ATCC 27144 / PCC 6301 / SAUG 1402/1)</name>
    <name type="common">Anacystis nidulans</name>
    <dbReference type="NCBI Taxonomy" id="269084"/>
    <lineage>
        <taxon>Bacteria</taxon>
        <taxon>Bacillati</taxon>
        <taxon>Cyanobacteriota</taxon>
        <taxon>Cyanophyceae</taxon>
        <taxon>Synechococcales</taxon>
        <taxon>Synechococcaceae</taxon>
        <taxon>Synechococcus</taxon>
    </lineage>
</organism>
<sequence>MSFVLDVSLACAWCFADEATPESWALLEQLQQSPAVVPALWLWEVGHVLVQAERRQRISAAASREFLSLLEMLPIEVEPAAVGTVWHDTLAIACSQQLTAYDAAYLELAMRRGFALATCDRALISAAEAVGVTLLPT</sequence>
<dbReference type="InterPro" id="IPR051619">
    <property type="entry name" value="TypeII_TA_RNase_PINc/VapC"/>
</dbReference>
<dbReference type="GeneID" id="72430061"/>
<dbReference type="KEGG" id="syc:syc0347_d"/>
<dbReference type="InterPro" id="IPR044153">
    <property type="entry name" value="PIN_Pae0151-like"/>
</dbReference>
<dbReference type="InterPro" id="IPR002716">
    <property type="entry name" value="PIN_dom"/>
</dbReference>
<feature type="domain" description="PIN" evidence="2">
    <location>
        <begin position="4"/>
        <end position="127"/>
    </location>
</feature>
<dbReference type="CDD" id="cd09873">
    <property type="entry name" value="PIN_Pae0151-like"/>
    <property type="match status" value="1"/>
</dbReference>
<dbReference type="PANTHER" id="PTHR35901">
    <property type="entry name" value="RIBONUCLEASE VAPC3"/>
    <property type="match status" value="1"/>
</dbReference>
<dbReference type="Proteomes" id="UP000001175">
    <property type="component" value="Chromosome"/>
</dbReference>